<dbReference type="Proteomes" id="UP000600946">
    <property type="component" value="Unassembled WGS sequence"/>
</dbReference>
<sequence length="67" mass="7120">MSVFQADCETSQLTGLGSRTLRFLAEQLAARRAEIGRDGGPSHRTSGRAYSRPPVGMSKTGRAPSLA</sequence>
<accession>A0ABQ3B228</accession>
<protein>
    <submittedName>
        <fullName evidence="2">Uncharacterized protein</fullName>
    </submittedName>
</protein>
<evidence type="ECO:0000256" key="1">
    <source>
        <dbReference type="SAM" id="MobiDB-lite"/>
    </source>
</evidence>
<feature type="region of interest" description="Disordered" evidence="1">
    <location>
        <begin position="34"/>
        <end position="67"/>
    </location>
</feature>
<dbReference type="EMBL" id="BMUU01000028">
    <property type="protein sequence ID" value="GGY71661.1"/>
    <property type="molecule type" value="Genomic_DNA"/>
</dbReference>
<reference evidence="3" key="1">
    <citation type="journal article" date="2019" name="Int. J. Syst. Evol. Microbiol.">
        <title>The Global Catalogue of Microorganisms (GCM) 10K type strain sequencing project: providing services to taxonomists for standard genome sequencing and annotation.</title>
        <authorList>
            <consortium name="The Broad Institute Genomics Platform"/>
            <consortium name="The Broad Institute Genome Sequencing Center for Infectious Disease"/>
            <person name="Wu L."/>
            <person name="Ma J."/>
        </authorList>
    </citation>
    <scope>NUCLEOTIDE SEQUENCE [LARGE SCALE GENOMIC DNA]</scope>
    <source>
        <strain evidence="3">JCM 4594</strain>
    </source>
</reference>
<comment type="caution">
    <text evidence="2">The sequence shown here is derived from an EMBL/GenBank/DDBJ whole genome shotgun (WGS) entry which is preliminary data.</text>
</comment>
<evidence type="ECO:0000313" key="2">
    <source>
        <dbReference type="EMBL" id="GGY71661.1"/>
    </source>
</evidence>
<proteinExistence type="predicted"/>
<organism evidence="2 3">
    <name type="scientific">Streptomyces xanthochromogenes</name>
    <dbReference type="NCBI Taxonomy" id="67384"/>
    <lineage>
        <taxon>Bacteria</taxon>
        <taxon>Bacillati</taxon>
        <taxon>Actinomycetota</taxon>
        <taxon>Actinomycetes</taxon>
        <taxon>Kitasatosporales</taxon>
        <taxon>Streptomycetaceae</taxon>
        <taxon>Streptomyces</taxon>
    </lineage>
</organism>
<evidence type="ECO:0000313" key="3">
    <source>
        <dbReference type="Proteomes" id="UP000600946"/>
    </source>
</evidence>
<gene>
    <name evidence="2" type="ORF">GCM10010326_77350</name>
</gene>
<name>A0ABQ3B228_9ACTN</name>
<keyword evidence="3" id="KW-1185">Reference proteome</keyword>